<proteinExistence type="predicted"/>
<reference evidence="6" key="1">
    <citation type="submission" date="2021-11" db="EMBL/GenBank/DDBJ databases">
        <authorList>
            <consortium name="Genoscope - CEA"/>
            <person name="William W."/>
        </authorList>
    </citation>
    <scope>NUCLEOTIDE SEQUENCE</scope>
</reference>
<evidence type="ECO:0000313" key="7">
    <source>
        <dbReference type="Proteomes" id="UP000789595"/>
    </source>
</evidence>
<comment type="caution">
    <text evidence="6">The sequence shown here is derived from an EMBL/GenBank/DDBJ whole genome shotgun (WGS) entry which is preliminary data.</text>
</comment>
<dbReference type="SUPFAM" id="SSF144232">
    <property type="entry name" value="HIT/MYND zinc finger-like"/>
    <property type="match status" value="1"/>
</dbReference>
<protein>
    <recommendedName>
        <fullName evidence="5">MYND-type domain-containing protein</fullName>
    </recommendedName>
</protein>
<dbReference type="EMBL" id="CAKKNE010000006">
    <property type="protein sequence ID" value="CAH0379213.1"/>
    <property type="molecule type" value="Genomic_DNA"/>
</dbReference>
<dbReference type="Proteomes" id="UP000789595">
    <property type="component" value="Unassembled WGS sequence"/>
</dbReference>
<evidence type="ECO:0000313" key="6">
    <source>
        <dbReference type="EMBL" id="CAH0379213.1"/>
    </source>
</evidence>
<dbReference type="InterPro" id="IPR002893">
    <property type="entry name" value="Znf_MYND"/>
</dbReference>
<dbReference type="GO" id="GO:0008270">
    <property type="term" value="F:zinc ion binding"/>
    <property type="evidence" value="ECO:0007669"/>
    <property type="project" value="UniProtKB-KW"/>
</dbReference>
<accession>A0A8J2SXC1</accession>
<evidence type="ECO:0000256" key="2">
    <source>
        <dbReference type="ARBA" id="ARBA00022771"/>
    </source>
</evidence>
<keyword evidence="2 4" id="KW-0863">Zinc-finger</keyword>
<evidence type="ECO:0000256" key="1">
    <source>
        <dbReference type="ARBA" id="ARBA00022723"/>
    </source>
</evidence>
<dbReference type="Gene3D" id="6.10.140.2220">
    <property type="match status" value="1"/>
</dbReference>
<sequence length="506" mass="56719">MGRKTAKKKRGAAKNTVPKAAPLVDATVFGGSYSLQVPQGWMHPAEVLASGFDARPSEQFVSRRALSGPGFASLIVDVVPAHIRDLGSPSGKQRLCEFVNYHEEENDATFKAPVEVKSCHDSPFESVWLIEYKSVGKLEGRTTRTMAALLESPEADVILRLNNGDTENVCFPSIVGSLRRVPGAPPPQPHYPRGSGLPVPQTIELDFDELEAVAKDRDVDVEFLWMTAQAMCSSDAELTSMDAAAREKVDTLLRCENFARYRHAALELPIVRRRIEDRQRARISREQASYKAASEPVDDPRARAISVAVAVAKAAAKAIPPHENITENARWIRAVQTLRDAITTDDSDEENFYEYMQSRKYDGPEKYWPHEKMLKFMSRWPRVRKYWPRLRRRICTYCGKRSDLSEPRLLVCGGCAAGRGVGRYCSEACQRADWPEHQEACTLIHTMPDEGHPWMRKVPHTMLFAGVKEAKSAGLSPEGMSEADLADRMLSLTLQYAKQWKSEGKM</sequence>
<organism evidence="6 7">
    <name type="scientific">Pelagomonas calceolata</name>
    <dbReference type="NCBI Taxonomy" id="35677"/>
    <lineage>
        <taxon>Eukaryota</taxon>
        <taxon>Sar</taxon>
        <taxon>Stramenopiles</taxon>
        <taxon>Ochrophyta</taxon>
        <taxon>Pelagophyceae</taxon>
        <taxon>Pelagomonadales</taxon>
        <taxon>Pelagomonadaceae</taxon>
        <taxon>Pelagomonas</taxon>
    </lineage>
</organism>
<keyword evidence="3" id="KW-0862">Zinc</keyword>
<gene>
    <name evidence="6" type="ORF">PECAL_6P08150</name>
</gene>
<dbReference type="PROSITE" id="PS50865">
    <property type="entry name" value="ZF_MYND_2"/>
    <property type="match status" value="1"/>
</dbReference>
<feature type="domain" description="MYND-type" evidence="5">
    <location>
        <begin position="395"/>
        <end position="441"/>
    </location>
</feature>
<dbReference type="Pfam" id="PF01753">
    <property type="entry name" value="zf-MYND"/>
    <property type="match status" value="1"/>
</dbReference>
<keyword evidence="7" id="KW-1185">Reference proteome</keyword>
<evidence type="ECO:0000256" key="4">
    <source>
        <dbReference type="PROSITE-ProRule" id="PRU00134"/>
    </source>
</evidence>
<keyword evidence="1" id="KW-0479">Metal-binding</keyword>
<dbReference type="AlphaFoldDB" id="A0A8J2SXC1"/>
<evidence type="ECO:0000256" key="3">
    <source>
        <dbReference type="ARBA" id="ARBA00022833"/>
    </source>
</evidence>
<name>A0A8J2SXC1_9STRA</name>
<evidence type="ECO:0000259" key="5">
    <source>
        <dbReference type="PROSITE" id="PS50865"/>
    </source>
</evidence>
<dbReference type="OrthoDB" id="432970at2759"/>